<dbReference type="GO" id="GO:0006354">
    <property type="term" value="P:DNA-templated transcription elongation"/>
    <property type="evidence" value="ECO:0007669"/>
    <property type="project" value="TreeGrafter"/>
</dbReference>
<evidence type="ECO:0000256" key="4">
    <source>
        <dbReference type="ARBA" id="ARBA00023125"/>
    </source>
</evidence>
<dbReference type="NCBIfam" id="NF001263">
    <property type="entry name" value="PRK00226.1-4"/>
    <property type="match status" value="1"/>
</dbReference>
<dbReference type="GO" id="GO:0003677">
    <property type="term" value="F:DNA binding"/>
    <property type="evidence" value="ECO:0007669"/>
    <property type="project" value="UniProtKB-UniRule"/>
</dbReference>
<dbReference type="SUPFAM" id="SSF46557">
    <property type="entry name" value="GreA transcript cleavage protein, N-terminal domain"/>
    <property type="match status" value="1"/>
</dbReference>
<evidence type="ECO:0000256" key="6">
    <source>
        <dbReference type="ARBA" id="ARBA00024916"/>
    </source>
</evidence>
<dbReference type="EMBL" id="CACVAT010000024">
    <property type="protein sequence ID" value="CAA6800983.1"/>
    <property type="molecule type" value="Genomic_DNA"/>
</dbReference>
<dbReference type="Pfam" id="PF01272">
    <property type="entry name" value="GreA_GreB"/>
    <property type="match status" value="1"/>
</dbReference>
<dbReference type="SUPFAM" id="SSF54534">
    <property type="entry name" value="FKBP-like"/>
    <property type="match status" value="1"/>
</dbReference>
<dbReference type="InterPro" id="IPR022691">
    <property type="entry name" value="Tscrpt_elong_fac_GreA/B_N"/>
</dbReference>
<evidence type="ECO:0000259" key="10">
    <source>
        <dbReference type="Pfam" id="PF01272"/>
    </source>
</evidence>
<dbReference type="InterPro" id="IPR036953">
    <property type="entry name" value="GreA/GreB_C_sf"/>
</dbReference>
<evidence type="ECO:0000256" key="8">
    <source>
        <dbReference type="HAMAP-Rule" id="MF_00105"/>
    </source>
</evidence>
<dbReference type="PANTHER" id="PTHR30437">
    <property type="entry name" value="TRANSCRIPTION ELONGATION FACTOR GREA"/>
    <property type="match status" value="1"/>
</dbReference>
<evidence type="ECO:0000256" key="7">
    <source>
        <dbReference type="ARBA" id="ARBA00030776"/>
    </source>
</evidence>
<dbReference type="NCBIfam" id="NF001264">
    <property type="entry name" value="PRK00226.1-5"/>
    <property type="match status" value="1"/>
</dbReference>
<protein>
    <recommendedName>
        <fullName evidence="2 8">Transcription elongation factor GreA</fullName>
    </recommendedName>
    <alternativeName>
        <fullName evidence="7 8">Transcript cleavage factor GreA</fullName>
    </alternativeName>
</protein>
<evidence type="ECO:0000256" key="2">
    <source>
        <dbReference type="ARBA" id="ARBA00013729"/>
    </source>
</evidence>
<evidence type="ECO:0000259" key="11">
    <source>
        <dbReference type="Pfam" id="PF03449"/>
    </source>
</evidence>
<dbReference type="PANTHER" id="PTHR30437:SF4">
    <property type="entry name" value="TRANSCRIPTION ELONGATION FACTOR GREA"/>
    <property type="match status" value="1"/>
</dbReference>
<gene>
    <name evidence="8" type="primary">greA</name>
    <name evidence="12" type="ORF">HELGO_WM28351</name>
</gene>
<dbReference type="Gene3D" id="1.10.287.180">
    <property type="entry name" value="Transcription elongation factor, GreA/GreB, N-terminal domain"/>
    <property type="match status" value="1"/>
</dbReference>
<dbReference type="AlphaFoldDB" id="A0A6S6RZV9"/>
<dbReference type="GO" id="GO:0070063">
    <property type="term" value="F:RNA polymerase binding"/>
    <property type="evidence" value="ECO:0007669"/>
    <property type="project" value="InterPro"/>
</dbReference>
<keyword evidence="4 8" id="KW-0238">DNA-binding</keyword>
<accession>A0A6S6RZV9</accession>
<dbReference type="InterPro" id="IPR006359">
    <property type="entry name" value="Tscrpt_elong_fac_GreA"/>
</dbReference>
<evidence type="ECO:0000256" key="1">
    <source>
        <dbReference type="ARBA" id="ARBA00008213"/>
    </source>
</evidence>
<dbReference type="NCBIfam" id="NF001261">
    <property type="entry name" value="PRK00226.1-2"/>
    <property type="match status" value="1"/>
</dbReference>
<dbReference type="InterPro" id="IPR018151">
    <property type="entry name" value="TF_GreA/GreB_CS"/>
</dbReference>
<dbReference type="InterPro" id="IPR023459">
    <property type="entry name" value="Tscrpt_elong_fac_GreA/B_fam"/>
</dbReference>
<comment type="function">
    <text evidence="6 8 9">Necessary for efficient RNA polymerase transcription elongation past template-encoded arresting sites. The arresting sites in DNA have the property of trapping a certain fraction of elongating RNA polymerases that pass through, resulting in locked ternary complexes. Cleavage of the nascent transcript by cleavage factors such as GreA or GreB allows the resumption of elongation from the new 3'terminus. GreA releases sequences of 2 to 3 nucleotides.</text>
</comment>
<dbReference type="InterPro" id="IPR028624">
    <property type="entry name" value="Tscrpt_elong_fac_GreA/B"/>
</dbReference>
<dbReference type="InterPro" id="IPR036805">
    <property type="entry name" value="Tscrpt_elong_fac_GreA/B_N_sf"/>
</dbReference>
<dbReference type="Gene3D" id="3.10.50.30">
    <property type="entry name" value="Transcription elongation factor, GreA/GreB, C-terminal domain"/>
    <property type="match status" value="1"/>
</dbReference>
<organism evidence="12">
    <name type="scientific">uncultured Thiotrichaceae bacterium</name>
    <dbReference type="NCBI Taxonomy" id="298394"/>
    <lineage>
        <taxon>Bacteria</taxon>
        <taxon>Pseudomonadati</taxon>
        <taxon>Pseudomonadota</taxon>
        <taxon>Gammaproteobacteria</taxon>
        <taxon>Thiotrichales</taxon>
        <taxon>Thiotrichaceae</taxon>
        <taxon>environmental samples</taxon>
    </lineage>
</organism>
<dbReference type="HAMAP" id="MF_00105">
    <property type="entry name" value="GreA_GreB"/>
    <property type="match status" value="1"/>
</dbReference>
<comment type="similarity">
    <text evidence="1 8 9">Belongs to the GreA/GreB family.</text>
</comment>
<keyword evidence="12" id="KW-0648">Protein biosynthesis</keyword>
<name>A0A6S6RZV9_9GAMM</name>
<dbReference type="Pfam" id="PF03449">
    <property type="entry name" value="GreA_GreB_N"/>
    <property type="match status" value="1"/>
</dbReference>
<dbReference type="PROSITE" id="PS00829">
    <property type="entry name" value="GREAB_1"/>
    <property type="match status" value="1"/>
</dbReference>
<sequence length="160" mass="17440">MNRPPVTAAGAEELNQELERLKKVERPKIVQSIAEAREHGDLKENAEYHAAREQQGFCEGRIQELEGVLSNAQIIDVAVVGAANAGKVVFGAWVELEEVESGETITYQIVGDIESDIKKSRIAVSSPVARALIGKEEGDIAVVQAPSGIREYEIVEVRYA</sequence>
<dbReference type="PIRSF" id="PIRSF006092">
    <property type="entry name" value="GreA_GreB"/>
    <property type="match status" value="1"/>
</dbReference>
<feature type="domain" description="Transcription elongation factor GreA/GreB C-terminal" evidence="10">
    <location>
        <begin position="85"/>
        <end position="159"/>
    </location>
</feature>
<reference evidence="12" key="1">
    <citation type="submission" date="2020-01" db="EMBL/GenBank/DDBJ databases">
        <authorList>
            <person name="Meier V. D."/>
            <person name="Meier V D."/>
        </authorList>
    </citation>
    <scope>NUCLEOTIDE SEQUENCE</scope>
    <source>
        <strain evidence="12">HLG_WM_MAG_09</strain>
    </source>
</reference>
<dbReference type="GO" id="GO:0032784">
    <property type="term" value="P:regulation of DNA-templated transcription elongation"/>
    <property type="evidence" value="ECO:0007669"/>
    <property type="project" value="UniProtKB-UniRule"/>
</dbReference>
<dbReference type="FunFam" id="1.10.287.180:FF:000001">
    <property type="entry name" value="Transcription elongation factor GreA"/>
    <property type="match status" value="1"/>
</dbReference>
<dbReference type="InterPro" id="IPR001437">
    <property type="entry name" value="Tscrpt_elong_fac_GreA/B_C"/>
</dbReference>
<evidence type="ECO:0000256" key="5">
    <source>
        <dbReference type="ARBA" id="ARBA00023163"/>
    </source>
</evidence>
<proteinExistence type="inferred from homology"/>
<dbReference type="FunFam" id="3.10.50.30:FF:000001">
    <property type="entry name" value="Transcription elongation factor GreA"/>
    <property type="match status" value="1"/>
</dbReference>
<evidence type="ECO:0000256" key="3">
    <source>
        <dbReference type="ARBA" id="ARBA00023015"/>
    </source>
</evidence>
<evidence type="ECO:0000256" key="9">
    <source>
        <dbReference type="RuleBase" id="RU000556"/>
    </source>
</evidence>
<keyword evidence="3 8" id="KW-0805">Transcription regulation</keyword>
<keyword evidence="12" id="KW-0251">Elongation factor</keyword>
<keyword evidence="5 8" id="KW-0804">Transcription</keyword>
<dbReference type="GO" id="GO:0003746">
    <property type="term" value="F:translation elongation factor activity"/>
    <property type="evidence" value="ECO:0007669"/>
    <property type="project" value="UniProtKB-KW"/>
</dbReference>
<evidence type="ECO:0000313" key="12">
    <source>
        <dbReference type="EMBL" id="CAA6800983.1"/>
    </source>
</evidence>
<feature type="domain" description="Transcription elongation factor GreA/GreB N-terminal" evidence="11">
    <location>
        <begin position="5"/>
        <end position="74"/>
    </location>
</feature>
<dbReference type="NCBIfam" id="TIGR01462">
    <property type="entry name" value="greA"/>
    <property type="match status" value="1"/>
</dbReference>